<feature type="region of interest" description="Disordered" evidence="7">
    <location>
        <begin position="94"/>
        <end position="117"/>
    </location>
</feature>
<evidence type="ECO:0000256" key="5">
    <source>
        <dbReference type="ARBA" id="ARBA00023054"/>
    </source>
</evidence>
<evidence type="ECO:0000313" key="9">
    <source>
        <dbReference type="EMBL" id="KAF0302387.1"/>
    </source>
</evidence>
<reference evidence="9 10" key="1">
    <citation type="submission" date="2019-07" db="EMBL/GenBank/DDBJ databases">
        <title>Draft genome assembly of a fouling barnacle, Amphibalanus amphitrite (Darwin, 1854): The first reference genome for Thecostraca.</title>
        <authorList>
            <person name="Kim W."/>
        </authorList>
    </citation>
    <scope>NUCLEOTIDE SEQUENCE [LARGE SCALE GENOMIC DNA]</scope>
    <source>
        <strain evidence="9">SNU_AA5</strain>
        <tissue evidence="9">Soma without cirri and trophi</tissue>
    </source>
</reference>
<evidence type="ECO:0000256" key="3">
    <source>
        <dbReference type="ARBA" id="ARBA00022771"/>
    </source>
</evidence>
<keyword evidence="10" id="KW-1185">Reference proteome</keyword>
<dbReference type="GO" id="GO:0008270">
    <property type="term" value="F:zinc ion binding"/>
    <property type="evidence" value="ECO:0007669"/>
    <property type="project" value="UniProtKB-KW"/>
</dbReference>
<dbReference type="PANTHER" id="PTHR14649:SF1">
    <property type="entry name" value="ZINC FINGER C2HC DOMAIN-CONTAINING PROTEIN 1C"/>
    <property type="match status" value="1"/>
</dbReference>
<keyword evidence="5" id="KW-0175">Coiled coil</keyword>
<dbReference type="Gene3D" id="3.30.160.60">
    <property type="entry name" value="Classic Zinc Finger"/>
    <property type="match status" value="2"/>
</dbReference>
<sequence length="158" mass="17873">MAQCPICTRSFAKDRLEKHQEICEKSHAKKRKVFDPVKMRVSGTESEQYLKKIKQGGDKQQKNRYRQSPKKVDWRKQHEEFVANIRAAKMAQAHVDAGGSLADLPPPPPSENPDYVQCPHCERRFNEAAAERHIPKCSSISSNKGPPGKQGGKRGGRR</sequence>
<feature type="region of interest" description="Disordered" evidence="7">
    <location>
        <begin position="130"/>
        <end position="158"/>
    </location>
</feature>
<evidence type="ECO:0000256" key="1">
    <source>
        <dbReference type="ARBA" id="ARBA00010843"/>
    </source>
</evidence>
<feature type="domain" description="C2HC/C3H-type" evidence="8">
    <location>
        <begin position="1"/>
        <end position="29"/>
    </location>
</feature>
<comment type="caution">
    <text evidence="9">The sequence shown here is derived from an EMBL/GenBank/DDBJ whole genome shotgun (WGS) entry which is preliminary data.</text>
</comment>
<evidence type="ECO:0000256" key="4">
    <source>
        <dbReference type="ARBA" id="ARBA00022833"/>
    </source>
</evidence>
<feature type="domain" description="C2HC/C3H-type" evidence="8">
    <location>
        <begin position="114"/>
        <end position="143"/>
    </location>
</feature>
<keyword evidence="2" id="KW-0479">Metal-binding</keyword>
<protein>
    <submittedName>
        <fullName evidence="9">Zinc finger C2HC domain-containing protein 1C</fullName>
    </submittedName>
</protein>
<dbReference type="InterPro" id="IPR026104">
    <property type="entry name" value="ZNF_C2HC_dom_1C"/>
</dbReference>
<proteinExistence type="inferred from homology"/>
<evidence type="ECO:0000256" key="6">
    <source>
        <dbReference type="PROSITE-ProRule" id="PRU01371"/>
    </source>
</evidence>
<evidence type="ECO:0000256" key="7">
    <source>
        <dbReference type="SAM" id="MobiDB-lite"/>
    </source>
</evidence>
<dbReference type="OrthoDB" id="10255185at2759"/>
<keyword evidence="4" id="KW-0862">Zinc</keyword>
<dbReference type="PANTHER" id="PTHR14649">
    <property type="entry name" value="ZINC FINGER C2HC DOMAIN-CONTAINING PROTEIN 1C"/>
    <property type="match status" value="1"/>
</dbReference>
<evidence type="ECO:0000259" key="8">
    <source>
        <dbReference type="PROSITE" id="PS52027"/>
    </source>
</evidence>
<dbReference type="AlphaFoldDB" id="A0A6A4W370"/>
<feature type="region of interest" description="Disordered" evidence="7">
    <location>
        <begin position="39"/>
        <end position="75"/>
    </location>
</feature>
<dbReference type="Proteomes" id="UP000440578">
    <property type="component" value="Unassembled WGS sequence"/>
</dbReference>
<dbReference type="InterPro" id="IPR049899">
    <property type="entry name" value="Znf_C2HC_C3H"/>
</dbReference>
<gene>
    <name evidence="9" type="primary">Zc2hc1c_2</name>
    <name evidence="9" type="ORF">FJT64_025524</name>
</gene>
<organism evidence="9 10">
    <name type="scientific">Amphibalanus amphitrite</name>
    <name type="common">Striped barnacle</name>
    <name type="synonym">Balanus amphitrite</name>
    <dbReference type="NCBI Taxonomy" id="1232801"/>
    <lineage>
        <taxon>Eukaryota</taxon>
        <taxon>Metazoa</taxon>
        <taxon>Ecdysozoa</taxon>
        <taxon>Arthropoda</taxon>
        <taxon>Crustacea</taxon>
        <taxon>Multicrustacea</taxon>
        <taxon>Cirripedia</taxon>
        <taxon>Thoracica</taxon>
        <taxon>Thoracicalcarea</taxon>
        <taxon>Balanomorpha</taxon>
        <taxon>Balanoidea</taxon>
        <taxon>Balanidae</taxon>
        <taxon>Amphibalaninae</taxon>
        <taxon>Amphibalanus</taxon>
    </lineage>
</organism>
<name>A0A6A4W370_AMPAM</name>
<evidence type="ECO:0000256" key="2">
    <source>
        <dbReference type="ARBA" id="ARBA00022723"/>
    </source>
</evidence>
<evidence type="ECO:0000313" key="10">
    <source>
        <dbReference type="Proteomes" id="UP000440578"/>
    </source>
</evidence>
<comment type="similarity">
    <text evidence="1">Belongs to the ZC2HC1 family.</text>
</comment>
<dbReference type="Pfam" id="PF13913">
    <property type="entry name" value="zf-C2HC_2"/>
    <property type="match status" value="2"/>
</dbReference>
<accession>A0A6A4W370</accession>
<dbReference type="EMBL" id="VIIS01001067">
    <property type="protein sequence ID" value="KAF0302387.1"/>
    <property type="molecule type" value="Genomic_DNA"/>
</dbReference>
<dbReference type="PROSITE" id="PS52027">
    <property type="entry name" value="ZF_C2HC_C3H"/>
    <property type="match status" value="2"/>
</dbReference>
<keyword evidence="3 6" id="KW-0863">Zinc-finger</keyword>